<organism evidence="1 2">
    <name type="scientific">Rubus argutus</name>
    <name type="common">Southern blackberry</name>
    <dbReference type="NCBI Taxonomy" id="59490"/>
    <lineage>
        <taxon>Eukaryota</taxon>
        <taxon>Viridiplantae</taxon>
        <taxon>Streptophyta</taxon>
        <taxon>Embryophyta</taxon>
        <taxon>Tracheophyta</taxon>
        <taxon>Spermatophyta</taxon>
        <taxon>Magnoliopsida</taxon>
        <taxon>eudicotyledons</taxon>
        <taxon>Gunneridae</taxon>
        <taxon>Pentapetalae</taxon>
        <taxon>rosids</taxon>
        <taxon>fabids</taxon>
        <taxon>Rosales</taxon>
        <taxon>Rosaceae</taxon>
        <taxon>Rosoideae</taxon>
        <taxon>Rosoideae incertae sedis</taxon>
        <taxon>Rubus</taxon>
    </lineage>
</organism>
<proteinExistence type="predicted"/>
<dbReference type="EMBL" id="JBEDUW010000003">
    <property type="protein sequence ID" value="KAK9936151.1"/>
    <property type="molecule type" value="Genomic_DNA"/>
</dbReference>
<gene>
    <name evidence="1" type="ORF">M0R45_013010</name>
</gene>
<accession>A0AAW1XGX1</accession>
<sequence length="76" mass="8938">MASLNQNGGDFEFTKELVQALMHEKFGDKANGKELAEYVKDLKDCTMKWYEETEKAHFLEEKRLQTFLDFTKKKGE</sequence>
<evidence type="ECO:0000313" key="1">
    <source>
        <dbReference type="EMBL" id="KAK9936151.1"/>
    </source>
</evidence>
<comment type="caution">
    <text evidence="1">The sequence shown here is derived from an EMBL/GenBank/DDBJ whole genome shotgun (WGS) entry which is preliminary data.</text>
</comment>
<keyword evidence="2" id="KW-1185">Reference proteome</keyword>
<evidence type="ECO:0000313" key="2">
    <source>
        <dbReference type="Proteomes" id="UP001457282"/>
    </source>
</evidence>
<dbReference type="AlphaFoldDB" id="A0AAW1XGX1"/>
<dbReference type="Proteomes" id="UP001457282">
    <property type="component" value="Unassembled WGS sequence"/>
</dbReference>
<protein>
    <submittedName>
        <fullName evidence="1">Uncharacterized protein</fullName>
    </submittedName>
</protein>
<reference evidence="1 2" key="1">
    <citation type="journal article" date="2023" name="G3 (Bethesda)">
        <title>A chromosome-length genome assembly and annotation of blackberry (Rubus argutus, cv. 'Hillquist').</title>
        <authorList>
            <person name="Bruna T."/>
            <person name="Aryal R."/>
            <person name="Dudchenko O."/>
            <person name="Sargent D.J."/>
            <person name="Mead D."/>
            <person name="Buti M."/>
            <person name="Cavallini A."/>
            <person name="Hytonen T."/>
            <person name="Andres J."/>
            <person name="Pham M."/>
            <person name="Weisz D."/>
            <person name="Mascagni F."/>
            <person name="Usai G."/>
            <person name="Natali L."/>
            <person name="Bassil N."/>
            <person name="Fernandez G.E."/>
            <person name="Lomsadze A."/>
            <person name="Armour M."/>
            <person name="Olukolu B."/>
            <person name="Poorten T."/>
            <person name="Britton C."/>
            <person name="Davik J."/>
            <person name="Ashrafi H."/>
            <person name="Aiden E.L."/>
            <person name="Borodovsky M."/>
            <person name="Worthington M."/>
        </authorList>
    </citation>
    <scope>NUCLEOTIDE SEQUENCE [LARGE SCALE GENOMIC DNA]</scope>
    <source>
        <strain evidence="1">PI 553951</strain>
    </source>
</reference>
<name>A0AAW1XGX1_RUBAR</name>